<proteinExistence type="predicted"/>
<accession>A0ABS9X3Y6</accession>
<organism evidence="2 3">
    <name type="scientific">Colwellia maritima</name>
    <dbReference type="NCBI Taxonomy" id="2912588"/>
    <lineage>
        <taxon>Bacteria</taxon>
        <taxon>Pseudomonadati</taxon>
        <taxon>Pseudomonadota</taxon>
        <taxon>Gammaproteobacteria</taxon>
        <taxon>Alteromonadales</taxon>
        <taxon>Colwelliaceae</taxon>
        <taxon>Colwellia</taxon>
    </lineage>
</organism>
<dbReference type="RefSeq" id="WP_242287435.1">
    <property type="nucleotide sequence ID" value="NZ_JAKKSL010000003.1"/>
</dbReference>
<reference evidence="2" key="1">
    <citation type="submission" date="2022-01" db="EMBL/GenBank/DDBJ databases">
        <title>Colwellia maritima, isolated from seawater.</title>
        <authorList>
            <person name="Kristyanto S."/>
            <person name="Jung J."/>
            <person name="Jeon C.O."/>
        </authorList>
    </citation>
    <scope>NUCLEOTIDE SEQUENCE</scope>
    <source>
        <strain evidence="2">MSW7</strain>
    </source>
</reference>
<name>A0ABS9X3Y6_9GAMM</name>
<dbReference type="InterPro" id="IPR022529">
    <property type="entry name" value="DUF3530"/>
</dbReference>
<dbReference type="GO" id="GO:0016787">
    <property type="term" value="F:hydrolase activity"/>
    <property type="evidence" value="ECO:0007669"/>
    <property type="project" value="UniProtKB-KW"/>
</dbReference>
<dbReference type="Pfam" id="PF12048">
    <property type="entry name" value="DUF3530"/>
    <property type="match status" value="1"/>
</dbReference>
<sequence>MLLSWSSFAVLAQQDENIDEEKTVTQITSATSEPEVTNTSNRKTNAVPPKPLTLQYNEDIKHYLPASKVTPLLAGTEEYITLITENSSMNNKGVAILLPDWEQGATSPKALNFLRQQLPEQGRTTISVQPSSKPSNYPSNAITVLQQQEENKKIIDEYRRKLSVMMNAVIEKANEFPGIIMIVAQGNHSAMLVELLNQDINPPQITQPPNALVLLSSYVLSSNVLLDETNTVFAKQLAKSEYPVLDLYLKHDNPVVISKAKQRLTLSKQEMKVYYRQRQLNNTAMGYYPEQELLTQINSRLKAIGR</sequence>
<keyword evidence="3" id="KW-1185">Reference proteome</keyword>
<evidence type="ECO:0000313" key="2">
    <source>
        <dbReference type="EMBL" id="MCI2284944.1"/>
    </source>
</evidence>
<dbReference type="EMBL" id="JAKKSL010000003">
    <property type="protein sequence ID" value="MCI2284944.1"/>
    <property type="molecule type" value="Genomic_DNA"/>
</dbReference>
<dbReference type="Proteomes" id="UP001139646">
    <property type="component" value="Unassembled WGS sequence"/>
</dbReference>
<feature type="region of interest" description="Disordered" evidence="1">
    <location>
        <begin position="30"/>
        <end position="49"/>
    </location>
</feature>
<evidence type="ECO:0000313" key="3">
    <source>
        <dbReference type="Proteomes" id="UP001139646"/>
    </source>
</evidence>
<feature type="compositionally biased region" description="Polar residues" evidence="1">
    <location>
        <begin position="30"/>
        <end position="44"/>
    </location>
</feature>
<evidence type="ECO:0000256" key="1">
    <source>
        <dbReference type="SAM" id="MobiDB-lite"/>
    </source>
</evidence>
<comment type="caution">
    <text evidence="2">The sequence shown here is derived from an EMBL/GenBank/DDBJ whole genome shotgun (WGS) entry which is preliminary data.</text>
</comment>
<keyword evidence="2" id="KW-0378">Hydrolase</keyword>
<gene>
    <name evidence="2" type="ORF">L3081_18025</name>
</gene>
<protein>
    <submittedName>
        <fullName evidence="2">Alpha/beta hydrolase family protein</fullName>
    </submittedName>
</protein>